<sequence length="241" mass="27277">MFFSGASKDIVFEEDVVTRFLFGFPFSYFLSQISLCLSSVFSVAVGEGWSRGLPTRSPWFRDIGLYRGHEERVVAWVLFAKSRFAVMQLRRRRLGGLGLFGRRGRGGGVVPAGLEGAGSRRGKAGGWGWGAAGERRRERKGKRERGREREEKIEKGEEREGGLSVAGGWGWGRRWVATGERRRERKGKREKKRERKGKREKIVDGRRPPGARRWVTGGGKIAGDGKDFRWEGLCEVRCMII</sequence>
<organism evidence="2 3">
    <name type="scientific">Ficus carica</name>
    <name type="common">Common fig</name>
    <dbReference type="NCBI Taxonomy" id="3494"/>
    <lineage>
        <taxon>Eukaryota</taxon>
        <taxon>Viridiplantae</taxon>
        <taxon>Streptophyta</taxon>
        <taxon>Embryophyta</taxon>
        <taxon>Tracheophyta</taxon>
        <taxon>Spermatophyta</taxon>
        <taxon>Magnoliopsida</taxon>
        <taxon>eudicotyledons</taxon>
        <taxon>Gunneridae</taxon>
        <taxon>Pentapetalae</taxon>
        <taxon>rosids</taxon>
        <taxon>fabids</taxon>
        <taxon>Rosales</taxon>
        <taxon>Moraceae</taxon>
        <taxon>Ficeae</taxon>
        <taxon>Ficus</taxon>
    </lineage>
</organism>
<protein>
    <submittedName>
        <fullName evidence="2">Uncharacterized protein</fullName>
    </submittedName>
</protein>
<feature type="compositionally biased region" description="Basic residues" evidence="1">
    <location>
        <begin position="183"/>
        <end position="199"/>
    </location>
</feature>
<dbReference type="AlphaFoldDB" id="A0AA88A744"/>
<feature type="region of interest" description="Disordered" evidence="1">
    <location>
        <begin position="180"/>
        <end position="218"/>
    </location>
</feature>
<keyword evidence="3" id="KW-1185">Reference proteome</keyword>
<comment type="caution">
    <text evidence="2">The sequence shown here is derived from an EMBL/GenBank/DDBJ whole genome shotgun (WGS) entry which is preliminary data.</text>
</comment>
<evidence type="ECO:0000256" key="1">
    <source>
        <dbReference type="SAM" id="MobiDB-lite"/>
    </source>
</evidence>
<proteinExistence type="predicted"/>
<evidence type="ECO:0000313" key="3">
    <source>
        <dbReference type="Proteomes" id="UP001187192"/>
    </source>
</evidence>
<feature type="compositionally biased region" description="Basic and acidic residues" evidence="1">
    <location>
        <begin position="145"/>
        <end position="161"/>
    </location>
</feature>
<evidence type="ECO:0000313" key="2">
    <source>
        <dbReference type="EMBL" id="GMN35376.1"/>
    </source>
</evidence>
<gene>
    <name evidence="2" type="ORF">TIFTF001_045010</name>
</gene>
<accession>A0AA88A744</accession>
<reference evidence="2" key="1">
    <citation type="submission" date="2023-07" db="EMBL/GenBank/DDBJ databases">
        <title>draft genome sequence of fig (Ficus carica).</title>
        <authorList>
            <person name="Takahashi T."/>
            <person name="Nishimura K."/>
        </authorList>
    </citation>
    <scope>NUCLEOTIDE SEQUENCE</scope>
</reference>
<name>A0AA88A744_FICCA</name>
<dbReference type="Proteomes" id="UP001187192">
    <property type="component" value="Unassembled WGS sequence"/>
</dbReference>
<feature type="region of interest" description="Disordered" evidence="1">
    <location>
        <begin position="111"/>
        <end position="162"/>
    </location>
</feature>
<dbReference type="EMBL" id="BTGU01003684">
    <property type="protein sequence ID" value="GMN35376.1"/>
    <property type="molecule type" value="Genomic_DNA"/>
</dbReference>